<comment type="subcellular location">
    <subcellularLocation>
        <location evidence="1">Mitochondrion inner membrane</location>
        <topology evidence="1">Multi-pass membrane protein</topology>
    </subcellularLocation>
</comment>
<evidence type="ECO:0000256" key="15">
    <source>
        <dbReference type="PROSITE-ProRule" id="PRU00282"/>
    </source>
</evidence>
<dbReference type="GO" id="GO:0015183">
    <property type="term" value="F:L-aspartate transmembrane transporter activity"/>
    <property type="evidence" value="ECO:0007669"/>
    <property type="project" value="TreeGrafter"/>
</dbReference>
<comment type="catalytic activity">
    <reaction evidence="14">
        <text>L-glutamate(in) + H(+)(in) = L-glutamate(out) + H(+)(out)</text>
        <dbReference type="Rhea" id="RHEA:70955"/>
        <dbReference type="ChEBI" id="CHEBI:15378"/>
        <dbReference type="ChEBI" id="CHEBI:29985"/>
    </reaction>
</comment>
<dbReference type="InterPro" id="IPR018108">
    <property type="entry name" value="MCP_transmembrane"/>
</dbReference>
<evidence type="ECO:0000256" key="7">
    <source>
        <dbReference type="ARBA" id="ARBA00022989"/>
    </source>
</evidence>
<dbReference type="GO" id="GO:0005743">
    <property type="term" value="C:mitochondrial inner membrane"/>
    <property type="evidence" value="ECO:0007669"/>
    <property type="project" value="UniProtKB-SubCell"/>
</dbReference>
<evidence type="ECO:0000256" key="12">
    <source>
        <dbReference type="ARBA" id="ARBA00041922"/>
    </source>
</evidence>
<reference evidence="18" key="2">
    <citation type="submission" date="2025-09" db="UniProtKB">
        <authorList>
            <consortium name="Ensembl"/>
        </authorList>
    </citation>
    <scope>IDENTIFICATION</scope>
</reference>
<feature type="repeat" description="Solcar" evidence="15">
    <location>
        <begin position="118"/>
        <end position="237"/>
    </location>
</feature>
<keyword evidence="19" id="KW-1185">Reference proteome</keyword>
<dbReference type="InParanoid" id="A0A673YW57"/>
<name>A0A673YW57_SALTR</name>
<keyword evidence="6" id="KW-0999">Mitochondrion inner membrane</keyword>
<evidence type="ECO:0000256" key="11">
    <source>
        <dbReference type="ARBA" id="ARBA00041877"/>
    </source>
</evidence>
<gene>
    <name evidence="18" type="primary">LOC115207429</name>
</gene>
<organism evidence="18 19">
    <name type="scientific">Salmo trutta</name>
    <name type="common">Brown trout</name>
    <dbReference type="NCBI Taxonomy" id="8032"/>
    <lineage>
        <taxon>Eukaryota</taxon>
        <taxon>Metazoa</taxon>
        <taxon>Chordata</taxon>
        <taxon>Craniata</taxon>
        <taxon>Vertebrata</taxon>
        <taxon>Euteleostomi</taxon>
        <taxon>Actinopterygii</taxon>
        <taxon>Neopterygii</taxon>
        <taxon>Teleostei</taxon>
        <taxon>Protacanthopterygii</taxon>
        <taxon>Salmoniformes</taxon>
        <taxon>Salmonidae</taxon>
        <taxon>Salmoninae</taxon>
        <taxon>Salmo</taxon>
    </lineage>
</organism>
<evidence type="ECO:0000256" key="10">
    <source>
        <dbReference type="ARBA" id="ARBA00040262"/>
    </source>
</evidence>
<dbReference type="Proteomes" id="UP000472277">
    <property type="component" value="Chromosome 14"/>
</dbReference>
<dbReference type="InterPro" id="IPR051028">
    <property type="entry name" value="Mito_Solute_Carrier"/>
</dbReference>
<keyword evidence="3 16" id="KW-0813">Transport</keyword>
<dbReference type="GeneTree" id="ENSGT00940000164224"/>
<feature type="repeat" description="Solcar" evidence="15">
    <location>
        <begin position="246"/>
        <end position="335"/>
    </location>
</feature>
<reference evidence="18" key="1">
    <citation type="submission" date="2025-08" db="UniProtKB">
        <authorList>
            <consortium name="Ensembl"/>
        </authorList>
    </citation>
    <scope>IDENTIFICATION</scope>
</reference>
<sequence length="348" mass="37591">VTQENVSIKVSFLYVLSISSALKVLPAKLINGGIAGIVGVTCVFPIDLVKTRLQNQRQGQQIYKNMLDCLIKTVRSEGYFGMYRGAAVNLTLVTPEKAIKLAANDFFRQHLSKNGKGLTVFKEMLAGCGAGICQVVITTPMEMLKIQLQDAGRLAAQQRMPAMMSPTKLAATNTVLSRSYNVGPSPAARAVSATQIARDLLHTQGIQGLYKGLGATLMRDVPFSMVYFPLFAHLNRLGQPSRDESAPFYWAFLSGCLAGSTAAVAVNPCDVVKTRLQSLSKGANEESYNGVVDCVSKIMRKEGPFAFLKGAGCRALVIAPLFGIAQVMYFIGIGEFILDQSPFNYLSA</sequence>
<proteinExistence type="inferred from homology"/>
<dbReference type="PROSITE" id="PS50920">
    <property type="entry name" value="SOLCAR"/>
    <property type="match status" value="3"/>
</dbReference>
<keyword evidence="5" id="KW-0677">Repeat</keyword>
<keyword evidence="7 17" id="KW-1133">Transmembrane helix</keyword>
<keyword evidence="8" id="KW-0496">Mitochondrion</keyword>
<comment type="similarity">
    <text evidence="2 16">Belongs to the mitochondrial carrier (TC 2.A.29) family.</text>
</comment>
<evidence type="ECO:0000313" key="18">
    <source>
        <dbReference type="Ensembl" id="ENSSTUP00000038712.1"/>
    </source>
</evidence>
<dbReference type="GO" id="GO:0043490">
    <property type="term" value="P:malate-aspartate shuttle"/>
    <property type="evidence" value="ECO:0007669"/>
    <property type="project" value="TreeGrafter"/>
</dbReference>
<dbReference type="InterPro" id="IPR002067">
    <property type="entry name" value="MCP"/>
</dbReference>
<dbReference type="PANTHER" id="PTHR45678">
    <property type="entry name" value="MITOCHONDRIAL 2-OXODICARBOXYLATE CARRIER 1-RELATED"/>
    <property type="match status" value="1"/>
</dbReference>
<evidence type="ECO:0000256" key="14">
    <source>
        <dbReference type="ARBA" id="ARBA00048437"/>
    </source>
</evidence>
<dbReference type="Gene3D" id="1.50.40.10">
    <property type="entry name" value="Mitochondrial carrier domain"/>
    <property type="match status" value="1"/>
</dbReference>
<protein>
    <recommendedName>
        <fullName evidence="10">Mitochondrial glutamate carrier 1</fullName>
    </recommendedName>
    <alternativeName>
        <fullName evidence="12">Glutamate/H(+) symporter 1</fullName>
    </alternativeName>
    <alternativeName>
        <fullName evidence="11">Solute carrier family 25 member 22</fullName>
    </alternativeName>
</protein>
<dbReference type="SUPFAM" id="SSF103506">
    <property type="entry name" value="Mitochondrial carrier"/>
    <property type="match status" value="1"/>
</dbReference>
<dbReference type="InterPro" id="IPR023395">
    <property type="entry name" value="MCP_dom_sf"/>
</dbReference>
<evidence type="ECO:0000256" key="6">
    <source>
        <dbReference type="ARBA" id="ARBA00022792"/>
    </source>
</evidence>
<feature type="transmembrane region" description="Helical" evidence="17">
    <location>
        <begin position="315"/>
        <end position="338"/>
    </location>
</feature>
<evidence type="ECO:0000256" key="4">
    <source>
        <dbReference type="ARBA" id="ARBA00022692"/>
    </source>
</evidence>
<dbReference type="PRINTS" id="PR00926">
    <property type="entry name" value="MITOCARRIER"/>
</dbReference>
<feature type="transmembrane region" description="Helical" evidence="17">
    <location>
        <begin position="29"/>
        <end position="49"/>
    </location>
</feature>
<evidence type="ECO:0000256" key="1">
    <source>
        <dbReference type="ARBA" id="ARBA00004448"/>
    </source>
</evidence>
<dbReference type="Pfam" id="PF00153">
    <property type="entry name" value="Mito_carr"/>
    <property type="match status" value="3"/>
</dbReference>
<dbReference type="PANTHER" id="PTHR45678:SF13">
    <property type="entry name" value="SOLUTE CARRIER FAMILY 25 (MITOCHONDRIAL CARRIER: GLUTAMATE), MEMBER 22-RELATED"/>
    <property type="match status" value="1"/>
</dbReference>
<dbReference type="GO" id="GO:0005313">
    <property type="term" value="F:L-glutamate transmembrane transporter activity"/>
    <property type="evidence" value="ECO:0007669"/>
    <property type="project" value="UniProtKB-ARBA"/>
</dbReference>
<evidence type="ECO:0000256" key="8">
    <source>
        <dbReference type="ARBA" id="ARBA00023128"/>
    </source>
</evidence>
<keyword evidence="4 15" id="KW-0812">Transmembrane</keyword>
<dbReference type="Ensembl" id="ENSSTUT00000040458.1">
    <property type="protein sequence ID" value="ENSSTUP00000038712.1"/>
    <property type="gene ID" value="ENSSTUG00000016462.1"/>
</dbReference>
<dbReference type="FunFam" id="1.50.40.10:FF:000017">
    <property type="entry name" value="Solute carrier family 25 member 22a"/>
    <property type="match status" value="1"/>
</dbReference>
<evidence type="ECO:0000313" key="19">
    <source>
        <dbReference type="Proteomes" id="UP000472277"/>
    </source>
</evidence>
<accession>A0A673YW57</accession>
<evidence type="ECO:0000256" key="5">
    <source>
        <dbReference type="ARBA" id="ARBA00022737"/>
    </source>
</evidence>
<dbReference type="FunCoup" id="A0A673YW57">
    <property type="interactions" value="46"/>
</dbReference>
<dbReference type="AlphaFoldDB" id="A0A673YW57"/>
<evidence type="ECO:0000256" key="17">
    <source>
        <dbReference type="SAM" id="Phobius"/>
    </source>
</evidence>
<evidence type="ECO:0000256" key="16">
    <source>
        <dbReference type="RuleBase" id="RU000488"/>
    </source>
</evidence>
<feature type="repeat" description="Solcar" evidence="15">
    <location>
        <begin position="23"/>
        <end position="110"/>
    </location>
</feature>
<evidence type="ECO:0000256" key="13">
    <source>
        <dbReference type="ARBA" id="ARBA00045192"/>
    </source>
</evidence>
<keyword evidence="9 15" id="KW-0472">Membrane</keyword>
<evidence type="ECO:0000256" key="3">
    <source>
        <dbReference type="ARBA" id="ARBA00022448"/>
    </source>
</evidence>
<comment type="function">
    <text evidence="13">Mitochondrial glutamate/H(+) symporter. Responsible for the transport of glutamate from the cytosol into the mitochondrial matrix with the concomitant import of a proton. Plays a role in the control of glucose-stimulated insulin secretion.</text>
</comment>
<evidence type="ECO:0000256" key="9">
    <source>
        <dbReference type="ARBA" id="ARBA00023136"/>
    </source>
</evidence>
<evidence type="ECO:0000256" key="2">
    <source>
        <dbReference type="ARBA" id="ARBA00006375"/>
    </source>
</evidence>
<dbReference type="OMA" id="YNVGPVV"/>